<keyword evidence="3 5" id="KW-1133">Transmembrane helix</keyword>
<accession>A0A9P6G9R8</accession>
<feature type="transmembrane region" description="Helical" evidence="5">
    <location>
        <begin position="176"/>
        <end position="194"/>
    </location>
</feature>
<dbReference type="Pfam" id="PF03595">
    <property type="entry name" value="SLAC1"/>
    <property type="match status" value="2"/>
</dbReference>
<dbReference type="Proteomes" id="UP000756921">
    <property type="component" value="Unassembled WGS sequence"/>
</dbReference>
<comment type="subcellular location">
    <subcellularLocation>
        <location evidence="1">Membrane</location>
        <topology evidence="1">Multi-pass membrane protein</topology>
    </subcellularLocation>
</comment>
<feature type="transmembrane region" description="Helical" evidence="5">
    <location>
        <begin position="33"/>
        <end position="57"/>
    </location>
</feature>
<dbReference type="InterPro" id="IPR004695">
    <property type="entry name" value="SLAC1/Mae1/Ssu1/TehA"/>
</dbReference>
<gene>
    <name evidence="6" type="ORF">PMIN01_10446</name>
</gene>
<evidence type="ECO:0000256" key="3">
    <source>
        <dbReference type="ARBA" id="ARBA00022989"/>
    </source>
</evidence>
<evidence type="ECO:0000256" key="5">
    <source>
        <dbReference type="SAM" id="Phobius"/>
    </source>
</evidence>
<keyword evidence="2 5" id="KW-0812">Transmembrane</keyword>
<dbReference type="OrthoDB" id="2901184at2759"/>
<comment type="caution">
    <text evidence="6">The sequence shown here is derived from an EMBL/GenBank/DDBJ whole genome shotgun (WGS) entry which is preliminary data.</text>
</comment>
<proteinExistence type="predicted"/>
<evidence type="ECO:0000256" key="4">
    <source>
        <dbReference type="ARBA" id="ARBA00023136"/>
    </source>
</evidence>
<dbReference type="PANTHER" id="PTHR31162:SF0">
    <property type="entry name" value="MALIC ACID TRANSPORT PROTEIN"/>
    <property type="match status" value="1"/>
</dbReference>
<dbReference type="Gene3D" id="1.50.10.150">
    <property type="entry name" value="Voltage-dependent anion channel"/>
    <property type="match status" value="1"/>
</dbReference>
<evidence type="ECO:0000313" key="7">
    <source>
        <dbReference type="Proteomes" id="UP000756921"/>
    </source>
</evidence>
<name>A0A9P6G9R8_9PLEO</name>
<evidence type="ECO:0000256" key="1">
    <source>
        <dbReference type="ARBA" id="ARBA00004141"/>
    </source>
</evidence>
<dbReference type="GO" id="GO:0015140">
    <property type="term" value="F:malate transmembrane transporter activity"/>
    <property type="evidence" value="ECO:0007669"/>
    <property type="project" value="InterPro"/>
</dbReference>
<evidence type="ECO:0000256" key="2">
    <source>
        <dbReference type="ARBA" id="ARBA00022692"/>
    </source>
</evidence>
<keyword evidence="7" id="KW-1185">Reference proteome</keyword>
<dbReference type="InterPro" id="IPR030185">
    <property type="entry name" value="Mae1"/>
</dbReference>
<keyword evidence="4 5" id="KW-0472">Membrane</keyword>
<protein>
    <submittedName>
        <fullName evidence="6">C4-dicarboxylate transporter/malic acid transporter</fullName>
    </submittedName>
</protein>
<dbReference type="GO" id="GO:0016020">
    <property type="term" value="C:membrane"/>
    <property type="evidence" value="ECO:0007669"/>
    <property type="project" value="UniProtKB-SubCell"/>
</dbReference>
<organism evidence="6 7">
    <name type="scientific">Paraphaeosphaeria minitans</name>
    <dbReference type="NCBI Taxonomy" id="565426"/>
    <lineage>
        <taxon>Eukaryota</taxon>
        <taxon>Fungi</taxon>
        <taxon>Dikarya</taxon>
        <taxon>Ascomycota</taxon>
        <taxon>Pezizomycotina</taxon>
        <taxon>Dothideomycetes</taxon>
        <taxon>Pleosporomycetidae</taxon>
        <taxon>Pleosporales</taxon>
        <taxon>Massarineae</taxon>
        <taxon>Didymosphaeriaceae</taxon>
        <taxon>Paraphaeosphaeria</taxon>
    </lineage>
</organism>
<dbReference type="AlphaFoldDB" id="A0A9P6G9R8"/>
<dbReference type="PANTHER" id="PTHR31162">
    <property type="entry name" value="MALIC ACID TRANSPORT PROTEIN-RELATED"/>
    <property type="match status" value="1"/>
</dbReference>
<dbReference type="InterPro" id="IPR038665">
    <property type="entry name" value="Voltage-dep_anion_channel_sf"/>
</dbReference>
<reference evidence="6" key="1">
    <citation type="journal article" date="2020" name="Mol. Plant Microbe Interact.">
        <title>Genome Sequence of the Biocontrol Agent Coniothyrium minitans strain Conio (IMI 134523).</title>
        <authorList>
            <person name="Patel D."/>
            <person name="Shittu T.A."/>
            <person name="Baroncelli R."/>
            <person name="Muthumeenakshi S."/>
            <person name="Osborne T.H."/>
            <person name="Janganan T.K."/>
            <person name="Sreenivasaprasad S."/>
        </authorList>
    </citation>
    <scope>NUCLEOTIDE SEQUENCE</scope>
    <source>
        <strain evidence="6">Conio</strain>
    </source>
</reference>
<dbReference type="EMBL" id="WJXW01000012">
    <property type="protein sequence ID" value="KAF9731429.1"/>
    <property type="molecule type" value="Genomic_DNA"/>
</dbReference>
<sequence>MTPSWVLPVFPAMLSGSIASSIASSQPYEDRLPIIVAGVSYQGLGFLVSLIMMALYLGRLMVDGFACPEITTRHVHGRGTAILYIVGSDRHVHQHSRRLRLFCRTSNGQGRTATSGSGLLYLPVDVCILLFRNCTSRLCPRVQRVILEPGVLDLRVAHTGFAIATIGIGNQLNSDGIKWVGSIMTILLVVVWLFNMGMQVRAIYNKAILWPGKDEDHDELRDNKA</sequence>
<evidence type="ECO:0000313" key="6">
    <source>
        <dbReference type="EMBL" id="KAF9731429.1"/>
    </source>
</evidence>